<dbReference type="EMBL" id="CAMPGE010021213">
    <property type="protein sequence ID" value="CAI2379372.1"/>
    <property type="molecule type" value="Genomic_DNA"/>
</dbReference>
<organism evidence="1 2">
    <name type="scientific">Euplotes crassus</name>
    <dbReference type="NCBI Taxonomy" id="5936"/>
    <lineage>
        <taxon>Eukaryota</taxon>
        <taxon>Sar</taxon>
        <taxon>Alveolata</taxon>
        <taxon>Ciliophora</taxon>
        <taxon>Intramacronucleata</taxon>
        <taxon>Spirotrichea</taxon>
        <taxon>Hypotrichia</taxon>
        <taxon>Euplotida</taxon>
        <taxon>Euplotidae</taxon>
        <taxon>Moneuplotes</taxon>
    </lineage>
</organism>
<name>A0AAD2D3W6_EUPCR</name>
<evidence type="ECO:0000313" key="2">
    <source>
        <dbReference type="Proteomes" id="UP001295684"/>
    </source>
</evidence>
<comment type="caution">
    <text evidence="1">The sequence shown here is derived from an EMBL/GenBank/DDBJ whole genome shotgun (WGS) entry which is preliminary data.</text>
</comment>
<dbReference type="AlphaFoldDB" id="A0AAD2D3W6"/>
<evidence type="ECO:0000313" key="1">
    <source>
        <dbReference type="EMBL" id="CAI2379372.1"/>
    </source>
</evidence>
<reference evidence="1" key="1">
    <citation type="submission" date="2023-07" db="EMBL/GenBank/DDBJ databases">
        <authorList>
            <consortium name="AG Swart"/>
            <person name="Singh M."/>
            <person name="Singh A."/>
            <person name="Seah K."/>
            <person name="Emmerich C."/>
        </authorList>
    </citation>
    <scope>NUCLEOTIDE SEQUENCE</scope>
    <source>
        <strain evidence="1">DP1</strain>
    </source>
</reference>
<dbReference type="Proteomes" id="UP001295684">
    <property type="component" value="Unassembled WGS sequence"/>
</dbReference>
<protein>
    <submittedName>
        <fullName evidence="1">Uncharacterized protein</fullName>
    </submittedName>
</protein>
<gene>
    <name evidence="1" type="ORF">ECRASSUSDP1_LOCUS20782</name>
</gene>
<keyword evidence="2" id="KW-1185">Reference proteome</keyword>
<proteinExistence type="predicted"/>
<sequence length="237" mass="27993">MEKSVREENYLLEKLHCDLINNYFWFEKLSAEKMTIGITKEMKSNKGVLMKTRHPIGFVRLFGVFIEQEEVKNEAKMALTLEGVREVEKFRFKLDIRKPIKYERYLLKGLYKVQNCLHLQDCHLTKNQFRKLIQTGRHIPHFKFQNCTLDLTNLTFTPTLTFSIKFLEFERPSSTYPSSGSSPALYLQKDCVYSLMKSIAESNLQRSLQKLAVDIELLKPDMLQWKRDFGLKLLRII</sequence>
<accession>A0AAD2D3W6</accession>